<reference evidence="3 4" key="1">
    <citation type="submission" date="2019-06" db="EMBL/GenBank/DDBJ databases">
        <authorList>
            <person name="Livingstone P."/>
            <person name="Whitworth D."/>
        </authorList>
    </citation>
    <scope>NUCLEOTIDE SEQUENCE [LARGE SCALE GENOMIC DNA]</scope>
    <source>
        <strain evidence="3 4">AM401</strain>
    </source>
</reference>
<comment type="similarity">
    <text evidence="1">Belongs to the AHA1 family.</text>
</comment>
<comment type="caution">
    <text evidence="3">The sequence shown here is derived from an EMBL/GenBank/DDBJ whole genome shotgun (WGS) entry which is preliminary data.</text>
</comment>
<proteinExistence type="inferred from homology"/>
<accession>A0A540X2A1</accession>
<dbReference type="InterPro" id="IPR023393">
    <property type="entry name" value="START-like_dom_sf"/>
</dbReference>
<dbReference type="AlphaFoldDB" id="A0A540X2A1"/>
<evidence type="ECO:0000256" key="1">
    <source>
        <dbReference type="ARBA" id="ARBA00006817"/>
    </source>
</evidence>
<gene>
    <name evidence="3" type="ORF">FJV41_14040</name>
</gene>
<dbReference type="RefSeq" id="WP_141642976.1">
    <property type="nucleotide sequence ID" value="NZ_VIFM01000045.1"/>
</dbReference>
<dbReference type="Pfam" id="PF08327">
    <property type="entry name" value="AHSA1"/>
    <property type="match status" value="1"/>
</dbReference>
<sequence length="177" mass="20245">MAEYGIVTEPQTVRIERVLPGPIERVWAFLTDSEKRGKWLAAGELEPRVGGRVELHFLHSTLSHEPLPKRYEVMRDGHRHLGHVTRYEPPHALSYTWAEQTGAPSEVSFELSERGTEVLLVLTHRRLTTRADRVSVASGWDTHLGILDDQLSGHAPRGFWSTHARLEAEYEQRLPRD</sequence>
<dbReference type="Gene3D" id="3.30.530.20">
    <property type="match status" value="1"/>
</dbReference>
<dbReference type="OrthoDB" id="9800600at2"/>
<dbReference type="SUPFAM" id="SSF55961">
    <property type="entry name" value="Bet v1-like"/>
    <property type="match status" value="1"/>
</dbReference>
<evidence type="ECO:0000313" key="4">
    <source>
        <dbReference type="Proteomes" id="UP000315369"/>
    </source>
</evidence>
<dbReference type="InterPro" id="IPR013538">
    <property type="entry name" value="ASHA1/2-like_C"/>
</dbReference>
<dbReference type="EMBL" id="VIFM01000045">
    <property type="protein sequence ID" value="TQF15367.1"/>
    <property type="molecule type" value="Genomic_DNA"/>
</dbReference>
<keyword evidence="4" id="KW-1185">Reference proteome</keyword>
<feature type="domain" description="Activator of Hsp90 ATPase homologue 1/2-like C-terminal" evidence="2">
    <location>
        <begin position="22"/>
        <end position="149"/>
    </location>
</feature>
<protein>
    <submittedName>
        <fullName evidence="3">SRPBCC family protein</fullName>
    </submittedName>
</protein>
<dbReference type="Proteomes" id="UP000315369">
    <property type="component" value="Unassembled WGS sequence"/>
</dbReference>
<dbReference type="CDD" id="cd08899">
    <property type="entry name" value="SRPBCC_CalC_Aha1-like_6"/>
    <property type="match status" value="1"/>
</dbReference>
<evidence type="ECO:0000259" key="2">
    <source>
        <dbReference type="Pfam" id="PF08327"/>
    </source>
</evidence>
<name>A0A540X2A1_9BACT</name>
<organism evidence="3 4">
    <name type="scientific">Myxococcus llanfairpwllgwyngyllgogerychwyrndrobwllllantysiliogogogochensis</name>
    <dbReference type="NCBI Taxonomy" id="2590453"/>
    <lineage>
        <taxon>Bacteria</taxon>
        <taxon>Pseudomonadati</taxon>
        <taxon>Myxococcota</taxon>
        <taxon>Myxococcia</taxon>
        <taxon>Myxococcales</taxon>
        <taxon>Cystobacterineae</taxon>
        <taxon>Myxococcaceae</taxon>
        <taxon>Myxococcus</taxon>
    </lineage>
</organism>
<evidence type="ECO:0000313" key="3">
    <source>
        <dbReference type="EMBL" id="TQF15367.1"/>
    </source>
</evidence>